<sequence>MSVPVLLDPHRDMVTDLLSAAAPLASSSDLPATAPRSQTRGDGLLIMSKGLGVRHVLLAFLQIHADPRNLVFLVNTPSREVEQLQEDLMTVTAARTPSEDSADQVHPGMLKIINNETPANERAVLYLMGGIIAVTSRILVVDMLNKVVPLELITGIMVNHAHRVSDASTEAFILRIFREKNKIGFIKAFSDEPESFVNGFWKLERTMKLLFLRSVFLWPRFHVKVDAAIERSGRADLVELRVPLTRSMKEIQTSLVECMEQCLAELRRNNPTIDAEDFTVENAFFKSFDSILRQQLDPIWHRIGQKSKQLVNDLKTLRKLLSYLVSYDCVTFNSFLETILTANSTDPTAVFRSEATSSPWLLLDAAHTLFSVARQRVYKKRPGASGSAVDGVPPHIEPVLEEQPKWRVLQNVMREIEAERKRMRDHGEGSVLILVDGDRTCSQIRDILSGLDLTVIKAEAQERKTSIANKSKGVASRKRQRDNSEVIDVDEVEVPEAGGSSAAANANRSKALMHGSNGTGQLLRRLLRYYFRWKGGLSKVTKNLFRRKDQKTDSISGGASRGGASVARGRGGGGGGGRGNAPPNKRRRVRGGGNAGSSDTGRHNHGGGESELAATFEEEAAEVAAFLNQSDQRQESSNGTFDKPSEDQLDPTSYKDCYGIMETPELVTVRPYASSSNSIAGGSASNGDDDARALEELRPQWIVMYDPDVGFVRRVEIFKAQHPEMRLKVYFMVYDNSVEEQRYLSQIRKEKGAFEKLIREKATATSDELQVMAVPVDQDGRVQEDPDEVFWRGLDTRLAGGQTIPAADANKVIVDVREFRSSLPSLLHARRINLAPCTLEVGDYVLSPTLCVERKSVSDLISSLKSGRLYTQCEAMSLHYKTPVLLIEFDRDKAFSLVTAGEVRGDISGWDVGSRLTLLVLSFPKLRIIWSSSPEATAEIFEDLKKNQEEPKIEVAMAIGVENVETVESAYSITPSNVLRSLPGINSKNYRHIMARAENLKEVSEWTIEQCQEVLGQEFGRMLYNFFRTDPKEDG</sequence>
<evidence type="ECO:0000256" key="9">
    <source>
        <dbReference type="ARBA" id="ARBA00023242"/>
    </source>
</evidence>
<feature type="region of interest" description="Disordered" evidence="10">
    <location>
        <begin position="550"/>
        <end position="609"/>
    </location>
</feature>
<evidence type="ECO:0000256" key="10">
    <source>
        <dbReference type="SAM" id="MobiDB-lite"/>
    </source>
</evidence>
<dbReference type="GO" id="GO:0000712">
    <property type="term" value="P:resolution of meiotic recombination intermediates"/>
    <property type="evidence" value="ECO:0007669"/>
    <property type="project" value="TreeGrafter"/>
</dbReference>
<feature type="compositionally biased region" description="Polar residues" evidence="10">
    <location>
        <begin position="630"/>
        <end position="640"/>
    </location>
</feature>
<name>A0AAD5SI57_9FUNG</name>
<dbReference type="SUPFAM" id="SSF52980">
    <property type="entry name" value="Restriction endonuclease-like"/>
    <property type="match status" value="1"/>
</dbReference>
<dbReference type="Gene3D" id="1.10.150.20">
    <property type="entry name" value="5' to 3' exonuclease, C-terminal subdomain"/>
    <property type="match status" value="1"/>
</dbReference>
<dbReference type="FunFam" id="3.40.50.10130:FF:000002">
    <property type="entry name" value="DNA repair endonuclease XPF"/>
    <property type="match status" value="1"/>
</dbReference>
<dbReference type="InterPro" id="IPR006167">
    <property type="entry name" value="XPF"/>
</dbReference>
<feature type="domain" description="ERCC4" evidence="11">
    <location>
        <begin position="811"/>
        <end position="891"/>
    </location>
</feature>
<evidence type="ECO:0000256" key="1">
    <source>
        <dbReference type="ARBA" id="ARBA00004123"/>
    </source>
</evidence>
<dbReference type="Gene3D" id="3.40.50.10130">
    <property type="match status" value="1"/>
</dbReference>
<evidence type="ECO:0000256" key="6">
    <source>
        <dbReference type="ARBA" id="ARBA00022801"/>
    </source>
</evidence>
<dbReference type="InterPro" id="IPR006166">
    <property type="entry name" value="ERCC4_domain"/>
</dbReference>
<evidence type="ECO:0000256" key="5">
    <source>
        <dbReference type="ARBA" id="ARBA00022763"/>
    </source>
</evidence>
<evidence type="ECO:0000256" key="2">
    <source>
        <dbReference type="ARBA" id="ARBA00010015"/>
    </source>
</evidence>
<accession>A0AAD5SI57</accession>
<keyword evidence="8" id="KW-0234">DNA repair</keyword>
<dbReference type="PANTHER" id="PTHR10150:SF0">
    <property type="entry name" value="DNA REPAIR ENDONUCLEASE XPF"/>
    <property type="match status" value="1"/>
</dbReference>
<dbReference type="SMART" id="SM00891">
    <property type="entry name" value="ERCC4"/>
    <property type="match status" value="1"/>
</dbReference>
<dbReference type="SUPFAM" id="SSF47781">
    <property type="entry name" value="RuvA domain 2-like"/>
    <property type="match status" value="1"/>
</dbReference>
<gene>
    <name evidence="12" type="ORF">HK097_008569</name>
</gene>
<dbReference type="GO" id="GO:0003684">
    <property type="term" value="F:damaged DNA binding"/>
    <property type="evidence" value="ECO:0007669"/>
    <property type="project" value="TreeGrafter"/>
</dbReference>
<proteinExistence type="inferred from homology"/>
<dbReference type="EMBL" id="JADGJD010000051">
    <property type="protein sequence ID" value="KAJ3055960.1"/>
    <property type="molecule type" value="Genomic_DNA"/>
</dbReference>
<dbReference type="Proteomes" id="UP001212841">
    <property type="component" value="Unassembled WGS sequence"/>
</dbReference>
<dbReference type="GO" id="GO:0000014">
    <property type="term" value="F:single-stranded DNA endodeoxyribonuclease activity"/>
    <property type="evidence" value="ECO:0007669"/>
    <property type="project" value="TreeGrafter"/>
</dbReference>
<dbReference type="InterPro" id="IPR010994">
    <property type="entry name" value="RuvA_2-like"/>
</dbReference>
<feature type="compositionally biased region" description="Gly residues" evidence="10">
    <location>
        <begin position="569"/>
        <end position="579"/>
    </location>
</feature>
<organism evidence="12 13">
    <name type="scientific">Rhizophlyctis rosea</name>
    <dbReference type="NCBI Taxonomy" id="64517"/>
    <lineage>
        <taxon>Eukaryota</taxon>
        <taxon>Fungi</taxon>
        <taxon>Fungi incertae sedis</taxon>
        <taxon>Chytridiomycota</taxon>
        <taxon>Chytridiomycota incertae sedis</taxon>
        <taxon>Chytridiomycetes</taxon>
        <taxon>Rhizophlyctidales</taxon>
        <taxon>Rhizophlyctidaceae</taxon>
        <taxon>Rhizophlyctis</taxon>
    </lineage>
</organism>
<comment type="caution">
    <text evidence="12">The sequence shown here is derived from an EMBL/GenBank/DDBJ whole genome shotgun (WGS) entry which is preliminary data.</text>
</comment>
<dbReference type="GO" id="GO:0000110">
    <property type="term" value="C:nucleotide-excision repair factor 1 complex"/>
    <property type="evidence" value="ECO:0007669"/>
    <property type="project" value="TreeGrafter"/>
</dbReference>
<keyword evidence="6" id="KW-0378">Hydrolase</keyword>
<evidence type="ECO:0000256" key="3">
    <source>
        <dbReference type="ARBA" id="ARBA00022722"/>
    </source>
</evidence>
<dbReference type="CDD" id="cd20078">
    <property type="entry name" value="XPF_nuclease_XPF_euk"/>
    <property type="match status" value="1"/>
</dbReference>
<reference evidence="12" key="1">
    <citation type="submission" date="2020-05" db="EMBL/GenBank/DDBJ databases">
        <title>Phylogenomic resolution of chytrid fungi.</title>
        <authorList>
            <person name="Stajich J.E."/>
            <person name="Amses K."/>
            <person name="Simmons R."/>
            <person name="Seto K."/>
            <person name="Myers J."/>
            <person name="Bonds A."/>
            <person name="Quandt C.A."/>
            <person name="Barry K."/>
            <person name="Liu P."/>
            <person name="Grigoriev I."/>
            <person name="Longcore J.E."/>
            <person name="James T.Y."/>
        </authorList>
    </citation>
    <scope>NUCLEOTIDE SEQUENCE</scope>
    <source>
        <strain evidence="12">JEL0318</strain>
    </source>
</reference>
<evidence type="ECO:0000313" key="12">
    <source>
        <dbReference type="EMBL" id="KAJ3055960.1"/>
    </source>
</evidence>
<dbReference type="PANTHER" id="PTHR10150">
    <property type="entry name" value="DNA REPAIR ENDONUCLEASE XPF"/>
    <property type="match status" value="1"/>
</dbReference>
<evidence type="ECO:0000259" key="11">
    <source>
        <dbReference type="SMART" id="SM00891"/>
    </source>
</evidence>
<dbReference type="GO" id="GO:1901255">
    <property type="term" value="P:nucleotide-excision repair involved in interstrand cross-link repair"/>
    <property type="evidence" value="ECO:0007669"/>
    <property type="project" value="TreeGrafter"/>
</dbReference>
<comment type="subcellular location">
    <subcellularLocation>
        <location evidence="1">Nucleus</location>
    </subcellularLocation>
</comment>
<feature type="region of interest" description="Disordered" evidence="10">
    <location>
        <begin position="630"/>
        <end position="656"/>
    </location>
</feature>
<evidence type="ECO:0000256" key="7">
    <source>
        <dbReference type="ARBA" id="ARBA00023125"/>
    </source>
</evidence>
<keyword evidence="3" id="KW-0540">Nuclease</keyword>
<dbReference type="GO" id="GO:0000724">
    <property type="term" value="P:double-strand break repair via homologous recombination"/>
    <property type="evidence" value="ECO:0007669"/>
    <property type="project" value="TreeGrafter"/>
</dbReference>
<evidence type="ECO:0000256" key="8">
    <source>
        <dbReference type="ARBA" id="ARBA00023204"/>
    </source>
</evidence>
<dbReference type="GO" id="GO:0003697">
    <property type="term" value="F:single-stranded DNA binding"/>
    <property type="evidence" value="ECO:0007669"/>
    <property type="project" value="InterPro"/>
</dbReference>
<keyword evidence="5" id="KW-0227">DNA damage</keyword>
<dbReference type="NCBIfam" id="TIGR00596">
    <property type="entry name" value="rad1"/>
    <property type="match status" value="1"/>
</dbReference>
<keyword evidence="13" id="KW-1185">Reference proteome</keyword>
<dbReference type="InterPro" id="IPR011335">
    <property type="entry name" value="Restrct_endonuc-II-like"/>
</dbReference>
<feature type="compositionally biased region" description="Low complexity" evidence="10">
    <location>
        <begin position="556"/>
        <end position="568"/>
    </location>
</feature>
<keyword evidence="9" id="KW-0539">Nucleus</keyword>
<comment type="similarity">
    <text evidence="2">Belongs to the XPF family.</text>
</comment>
<keyword evidence="7" id="KW-0238">DNA-binding</keyword>
<evidence type="ECO:0000256" key="4">
    <source>
        <dbReference type="ARBA" id="ARBA00022759"/>
    </source>
</evidence>
<protein>
    <recommendedName>
        <fullName evidence="11">ERCC4 domain-containing protein</fullName>
    </recommendedName>
</protein>
<keyword evidence="4" id="KW-0255">Endonuclease</keyword>
<evidence type="ECO:0000313" key="13">
    <source>
        <dbReference type="Proteomes" id="UP001212841"/>
    </source>
</evidence>
<dbReference type="AlphaFoldDB" id="A0AAD5SI57"/>
<dbReference type="InterPro" id="IPR047520">
    <property type="entry name" value="XPF_nuclease"/>
</dbReference>
<dbReference type="Pfam" id="PF02732">
    <property type="entry name" value="ERCC4"/>
    <property type="match status" value="1"/>
</dbReference>